<keyword evidence="6" id="KW-1185">Reference proteome</keyword>
<dbReference type="InterPro" id="IPR005202">
    <property type="entry name" value="TF_GRAS"/>
</dbReference>
<dbReference type="AlphaFoldDB" id="A0ABD1ZK47"/>
<accession>A0ABD1ZK47</accession>
<dbReference type="InterPro" id="IPR016024">
    <property type="entry name" value="ARM-type_fold"/>
</dbReference>
<feature type="region of interest" description="Disordered" evidence="4">
    <location>
        <begin position="398"/>
        <end position="446"/>
    </location>
</feature>
<feature type="compositionally biased region" description="Basic and acidic residues" evidence="4">
    <location>
        <begin position="419"/>
        <end position="428"/>
    </location>
</feature>
<dbReference type="PROSITE" id="PS50985">
    <property type="entry name" value="GRAS"/>
    <property type="match status" value="1"/>
</dbReference>
<comment type="caution">
    <text evidence="5">The sequence shown here is derived from an EMBL/GenBank/DDBJ whole genome shotgun (WGS) entry which is preliminary data.</text>
</comment>
<dbReference type="InterPro" id="IPR021133">
    <property type="entry name" value="HEAT_type_2"/>
</dbReference>
<dbReference type="PROSITE" id="PS50077">
    <property type="entry name" value="HEAT_REPEAT"/>
    <property type="match status" value="1"/>
</dbReference>
<organism evidence="5 6">
    <name type="scientific">Riccia fluitans</name>
    <dbReference type="NCBI Taxonomy" id="41844"/>
    <lineage>
        <taxon>Eukaryota</taxon>
        <taxon>Viridiplantae</taxon>
        <taxon>Streptophyta</taxon>
        <taxon>Embryophyta</taxon>
        <taxon>Marchantiophyta</taxon>
        <taxon>Marchantiopsida</taxon>
        <taxon>Marchantiidae</taxon>
        <taxon>Marchantiales</taxon>
        <taxon>Ricciaceae</taxon>
        <taxon>Riccia</taxon>
    </lineage>
</organism>
<dbReference type="Gene3D" id="1.25.10.10">
    <property type="entry name" value="Leucine-rich Repeat Variant"/>
    <property type="match status" value="1"/>
</dbReference>
<evidence type="ECO:0000256" key="1">
    <source>
        <dbReference type="ARBA" id="ARBA00023015"/>
    </source>
</evidence>
<keyword evidence="2" id="KW-0804">Transcription</keyword>
<dbReference type="Pfam" id="PF03514">
    <property type="entry name" value="GRAS"/>
    <property type="match status" value="1"/>
</dbReference>
<evidence type="ECO:0000256" key="2">
    <source>
        <dbReference type="ARBA" id="ARBA00023163"/>
    </source>
</evidence>
<gene>
    <name evidence="5" type="ORF">R1flu_019954</name>
</gene>
<feature type="repeat" description="HEAT" evidence="3">
    <location>
        <begin position="8"/>
        <end position="46"/>
    </location>
</feature>
<name>A0ABD1ZK47_9MARC</name>
<sequence length="884" mass="98130">MAVVDEPLYPVLVDELKNHDLRLRLNSIRRLSSVAEDFGEERTRKELIPLLTNNDDDDEVLLAIAEELGTFVPHVGGVDFAYLLLPPLESLCVVEHTVVREKAVESLCKIGSQMKERDVLDYFIPLVKRLGSGEWSAARVSACGLFHIAYPSAPELLRGELRSIYKKLCHDDMPMVRRSAGLNLVKFAATVEPTDILTFFKDITQDDQHSVRLPSNEGCAGLGKPMEPEEIFSQEVECGVFPGMSNSWSNREDDGAVKASVTSVNEIPTPTLQEEPSVSSSAISSPIAARLLDSKRNAPEPRSSQELISPRTAVSNFGFLLSSLDPNSVLDVCDSFLDNDFDKVDSSAHLLPLVEDSSSLEPPSSSGDTRTQEHSQLWLDFFFDDFGVKSAETSLPGLVTEGEEAQTNSVDTPTSTPSEGHESGSFHQEEEENEETEEGTAEDLAPAELVTSQATKKHPPLRKLGLELVNLLLACGEAVATKSLSLVNPLFAQLGKLASPEGTSIQRVAAFYTEGLALRCSRLWPQNYQPFPTLDLSEEDNLAAFYILNHVCPYVKFSHFTANEIILQAFEDSDRVHVIDFDIKQGLQWPPLFQSLASRKGGPPSHVRVTGIGDCNEDVQDTGDRLAEFAEALGLQFEFHAVVDKLEDVRLWMLRVKEKEVVAVNCILQLHRTLHDAENGIKDFLGLIMSTKPKVVAVVEQEASHNGSFFEGRSPRFLKSLPYYAGIFDSLDLNMPANSMARLKVEQFFAQEIRNIVACEGPERVERHETFDVWRQYLTENGFQSVTLSERATLQAKLLLEMFPCKSYTLTENSASNSEDRRLTFFSTELSCESHRPWKKPLYYPSVATPLVASEVTIPPFSYSGVIACHSCFGCTRGLLSILR</sequence>
<feature type="compositionally biased region" description="Acidic residues" evidence="4">
    <location>
        <begin position="429"/>
        <end position="441"/>
    </location>
</feature>
<feature type="compositionally biased region" description="Polar residues" evidence="4">
    <location>
        <begin position="405"/>
        <end position="417"/>
    </location>
</feature>
<dbReference type="Proteomes" id="UP001605036">
    <property type="component" value="Unassembled WGS sequence"/>
</dbReference>
<evidence type="ECO:0000256" key="4">
    <source>
        <dbReference type="SAM" id="MobiDB-lite"/>
    </source>
</evidence>
<evidence type="ECO:0000313" key="5">
    <source>
        <dbReference type="EMBL" id="KAL2651826.1"/>
    </source>
</evidence>
<evidence type="ECO:0000256" key="3">
    <source>
        <dbReference type="PROSITE-ProRule" id="PRU00103"/>
    </source>
</evidence>
<proteinExistence type="predicted"/>
<evidence type="ECO:0000313" key="6">
    <source>
        <dbReference type="Proteomes" id="UP001605036"/>
    </source>
</evidence>
<reference evidence="5 6" key="1">
    <citation type="submission" date="2024-09" db="EMBL/GenBank/DDBJ databases">
        <title>Chromosome-scale assembly of Riccia fluitans.</title>
        <authorList>
            <person name="Paukszto L."/>
            <person name="Sawicki J."/>
            <person name="Karawczyk K."/>
            <person name="Piernik-Szablinska J."/>
            <person name="Szczecinska M."/>
            <person name="Mazdziarz M."/>
        </authorList>
    </citation>
    <scope>NUCLEOTIDE SEQUENCE [LARGE SCALE GENOMIC DNA]</scope>
    <source>
        <strain evidence="5">Rf_01</strain>
        <tissue evidence="5">Aerial parts of the thallus</tissue>
    </source>
</reference>
<dbReference type="SUPFAM" id="SSF48371">
    <property type="entry name" value="ARM repeat"/>
    <property type="match status" value="1"/>
</dbReference>
<protein>
    <submittedName>
        <fullName evidence="5">Uncharacterized protein</fullName>
    </submittedName>
</protein>
<dbReference type="InterPro" id="IPR011989">
    <property type="entry name" value="ARM-like"/>
</dbReference>
<dbReference type="EMBL" id="JBHFFA010000001">
    <property type="protein sequence ID" value="KAL2651826.1"/>
    <property type="molecule type" value="Genomic_DNA"/>
</dbReference>
<dbReference type="PANTHER" id="PTHR31636">
    <property type="entry name" value="OSJNBA0084A10.13 PROTEIN-RELATED"/>
    <property type="match status" value="1"/>
</dbReference>
<keyword evidence="1" id="KW-0805">Transcription regulation</keyword>